<feature type="chain" id="PRO_5045290515" evidence="4">
    <location>
        <begin position="26"/>
        <end position="733"/>
    </location>
</feature>
<dbReference type="InterPro" id="IPR017853">
    <property type="entry name" value="GH"/>
</dbReference>
<dbReference type="InterPro" id="IPR002772">
    <property type="entry name" value="Glyco_hydro_3_C"/>
</dbReference>
<dbReference type="SUPFAM" id="SSF52279">
    <property type="entry name" value="Beta-D-glucan exohydrolase, C-terminal domain"/>
    <property type="match status" value="1"/>
</dbReference>
<dbReference type="InterPro" id="IPR013783">
    <property type="entry name" value="Ig-like_fold"/>
</dbReference>
<comment type="caution">
    <text evidence="6">The sequence shown here is derived from an EMBL/GenBank/DDBJ whole genome shotgun (WGS) entry which is preliminary data.</text>
</comment>
<evidence type="ECO:0000256" key="1">
    <source>
        <dbReference type="ARBA" id="ARBA00005336"/>
    </source>
</evidence>
<dbReference type="InterPro" id="IPR026891">
    <property type="entry name" value="Fn3-like"/>
</dbReference>
<dbReference type="InterPro" id="IPR044993">
    <property type="entry name" value="BXL"/>
</dbReference>
<protein>
    <submittedName>
        <fullName evidence="6">Glycoside hydrolase family 3 N-terminal domain-containing protein</fullName>
    </submittedName>
</protein>
<dbReference type="PANTHER" id="PTHR42721">
    <property type="entry name" value="SUGAR HYDROLASE-RELATED"/>
    <property type="match status" value="1"/>
</dbReference>
<comment type="similarity">
    <text evidence="1">Belongs to the glycosyl hydrolase 3 family.</text>
</comment>
<dbReference type="InterPro" id="IPR036962">
    <property type="entry name" value="Glyco_hydro_3_N_sf"/>
</dbReference>
<dbReference type="SMART" id="SM01217">
    <property type="entry name" value="Fn3_like"/>
    <property type="match status" value="1"/>
</dbReference>
<dbReference type="Proteomes" id="UP001176429">
    <property type="component" value="Unassembled WGS sequence"/>
</dbReference>
<gene>
    <name evidence="6" type="ORF">Q5H93_18385</name>
</gene>
<dbReference type="Gene3D" id="3.40.50.1700">
    <property type="entry name" value="Glycoside hydrolase family 3 C-terminal domain"/>
    <property type="match status" value="1"/>
</dbReference>
<sequence length="733" mass="79532">MTFNSRKLLPALALLALSLTPAAQAQTTPVFRDPRQPLDARVKDLISKLTLAEKADQLMHDTHAIERLGVPAYNWWNEALHGVGRAGQATVFPQAIGLGASFDDGLALRVSTAISDEARAMYNVAAAQNHRLRYGGLTFWTPNINIFRDPRWGRGQETYGEDPYLTSRLGVAFVRGLQGPDPQHLKVAACAKHFAVHSGPERLRHEFNAQATPHDLRETYLPAFQALVQEAKVEAVMCAYNSTNGEPCCANKYLLRDVLRTEWGFQGHVVSDCWAITDFYQGHKVVKTPAQAAALALKSGVSLDCGNEYPHLPEAVKQGLVKESQLDSALTVLLRTRFRLGLFDPQGSSPYDNIPASTVNSPEHRALAREAAQKSMVLLKNNGVLPLRNNLPMYFVTGPNAGNLEALIGNYYGVNSSMSTILEGLVGGVAPGSQIQYRQGTLLDRANQNPIDWATDVAHEADVTFVVLGINGLIEGEEGESISSTTYGDRIDYNLPQNQLDYLKKLRKDNTKKIVTIITGGSPMNLSEVHELSDAVLLAWYPGEEGGNAVADLVFGKVSPSGRLPLTFPMSLAQLPAYESYGMKGRTYRYQESEPMYPFGFGLSYTKFAYSNLRLSAPKVAKNKPVEVTATITNSGPVAGDEVVQLYLQHSATKGIEAPLFALKGFRRVSLAPGASTTVKFTLTPEQLALIDAQGKNVAPTGPVKVWVGGSLPSARSTALGVSPMASATLVVK</sequence>
<dbReference type="Gene3D" id="3.20.20.300">
    <property type="entry name" value="Glycoside hydrolase, family 3, N-terminal domain"/>
    <property type="match status" value="1"/>
</dbReference>
<feature type="domain" description="Fibronectin type III-like" evidence="5">
    <location>
        <begin position="642"/>
        <end position="712"/>
    </location>
</feature>
<organism evidence="6 7">
    <name type="scientific">Hymenobacter aranciens</name>
    <dbReference type="NCBI Taxonomy" id="3063996"/>
    <lineage>
        <taxon>Bacteria</taxon>
        <taxon>Pseudomonadati</taxon>
        <taxon>Bacteroidota</taxon>
        <taxon>Cytophagia</taxon>
        <taxon>Cytophagales</taxon>
        <taxon>Hymenobacteraceae</taxon>
        <taxon>Hymenobacter</taxon>
    </lineage>
</organism>
<evidence type="ECO:0000313" key="6">
    <source>
        <dbReference type="EMBL" id="MDO7876719.1"/>
    </source>
</evidence>
<evidence type="ECO:0000259" key="5">
    <source>
        <dbReference type="SMART" id="SM01217"/>
    </source>
</evidence>
<dbReference type="Gene3D" id="2.60.40.10">
    <property type="entry name" value="Immunoglobulins"/>
    <property type="match status" value="1"/>
</dbReference>
<dbReference type="RefSeq" id="WP_305008101.1">
    <property type="nucleotide sequence ID" value="NZ_JAUQSY010000013.1"/>
</dbReference>
<name>A0ABT9BEM5_9BACT</name>
<keyword evidence="2 4" id="KW-0732">Signal</keyword>
<dbReference type="Pfam" id="PF01915">
    <property type="entry name" value="Glyco_hydro_3_C"/>
    <property type="match status" value="1"/>
</dbReference>
<dbReference type="EMBL" id="JAUQSY010000013">
    <property type="protein sequence ID" value="MDO7876719.1"/>
    <property type="molecule type" value="Genomic_DNA"/>
</dbReference>
<dbReference type="PRINTS" id="PR00133">
    <property type="entry name" value="GLHYDRLASE3"/>
</dbReference>
<reference evidence="6" key="1">
    <citation type="submission" date="2023-07" db="EMBL/GenBank/DDBJ databases">
        <authorList>
            <person name="Kim M.K."/>
        </authorList>
    </citation>
    <scope>NUCLEOTIDE SEQUENCE</scope>
    <source>
        <strain evidence="6">ASUV-10-1</strain>
    </source>
</reference>
<proteinExistence type="inferred from homology"/>
<evidence type="ECO:0000313" key="7">
    <source>
        <dbReference type="Proteomes" id="UP001176429"/>
    </source>
</evidence>
<dbReference type="InterPro" id="IPR036881">
    <property type="entry name" value="Glyco_hydro_3_C_sf"/>
</dbReference>
<keyword evidence="7" id="KW-1185">Reference proteome</keyword>
<dbReference type="PANTHER" id="PTHR42721:SF3">
    <property type="entry name" value="BETA-D-XYLOSIDASE 5-RELATED"/>
    <property type="match status" value="1"/>
</dbReference>
<evidence type="ECO:0000256" key="2">
    <source>
        <dbReference type="ARBA" id="ARBA00022729"/>
    </source>
</evidence>
<keyword evidence="3 6" id="KW-0378">Hydrolase</keyword>
<evidence type="ECO:0000256" key="4">
    <source>
        <dbReference type="SAM" id="SignalP"/>
    </source>
</evidence>
<dbReference type="InterPro" id="IPR001764">
    <property type="entry name" value="Glyco_hydro_3_N"/>
</dbReference>
<evidence type="ECO:0000256" key="3">
    <source>
        <dbReference type="ARBA" id="ARBA00022801"/>
    </source>
</evidence>
<dbReference type="SUPFAM" id="SSF51445">
    <property type="entry name" value="(Trans)glycosidases"/>
    <property type="match status" value="1"/>
</dbReference>
<feature type="signal peptide" evidence="4">
    <location>
        <begin position="1"/>
        <end position="25"/>
    </location>
</feature>
<accession>A0ABT9BEM5</accession>
<dbReference type="Pfam" id="PF00933">
    <property type="entry name" value="Glyco_hydro_3"/>
    <property type="match status" value="1"/>
</dbReference>
<dbReference type="Pfam" id="PF14310">
    <property type="entry name" value="Fn3-like"/>
    <property type="match status" value="1"/>
</dbReference>
<dbReference type="GO" id="GO:0016787">
    <property type="term" value="F:hydrolase activity"/>
    <property type="evidence" value="ECO:0007669"/>
    <property type="project" value="UniProtKB-KW"/>
</dbReference>